<dbReference type="AlphaFoldDB" id="A0A398B7P1"/>
<protein>
    <submittedName>
        <fullName evidence="2">TIGR04086 family membrane protein</fullName>
    </submittedName>
</protein>
<name>A0A398B7P1_9BACI</name>
<dbReference type="EMBL" id="QWVT01000024">
    <property type="protein sequence ID" value="RID83726.1"/>
    <property type="molecule type" value="Genomic_DNA"/>
</dbReference>
<accession>A0A398B7P1</accession>
<dbReference type="Pfam" id="PF12670">
    <property type="entry name" value="DUF3792"/>
    <property type="match status" value="1"/>
</dbReference>
<evidence type="ECO:0000256" key="1">
    <source>
        <dbReference type="SAM" id="Phobius"/>
    </source>
</evidence>
<gene>
    <name evidence="2" type="ORF">D1970_14015</name>
</gene>
<keyword evidence="1" id="KW-0812">Transmembrane</keyword>
<reference evidence="2 3" key="1">
    <citation type="submission" date="2018-08" db="EMBL/GenBank/DDBJ databases">
        <title>Bacillus jemisoniae sp. nov., Bacillus chryseoplanitiae sp. nov., Bacillus resnikiae sp. nov., and Bacillus frankliniae sp. nov., isolated from Viking spacecraft and associated surfaces.</title>
        <authorList>
            <person name="Seuylemezian A."/>
            <person name="Vaishampayan P."/>
        </authorList>
    </citation>
    <scope>NUCLEOTIDE SEQUENCE [LARGE SCALE GENOMIC DNA]</scope>
    <source>
        <strain evidence="2 3">JJ-247</strain>
    </source>
</reference>
<evidence type="ECO:0000313" key="2">
    <source>
        <dbReference type="EMBL" id="RID83726.1"/>
    </source>
</evidence>
<organism evidence="2 3">
    <name type="scientific">Mesobacillus zeae</name>
    <dbReference type="NCBI Taxonomy" id="1917180"/>
    <lineage>
        <taxon>Bacteria</taxon>
        <taxon>Bacillati</taxon>
        <taxon>Bacillota</taxon>
        <taxon>Bacilli</taxon>
        <taxon>Bacillales</taxon>
        <taxon>Bacillaceae</taxon>
        <taxon>Mesobacillus</taxon>
    </lineage>
</organism>
<dbReference type="NCBIfam" id="TIGR04086">
    <property type="entry name" value="TIGR04086_membr"/>
    <property type="match status" value="1"/>
</dbReference>
<dbReference type="RefSeq" id="WP_119113502.1">
    <property type="nucleotide sequence ID" value="NZ_CBCSEO010000005.1"/>
</dbReference>
<keyword evidence="1" id="KW-1133">Transmembrane helix</keyword>
<proteinExistence type="predicted"/>
<dbReference type="InterPro" id="IPR023804">
    <property type="entry name" value="DUF3792_TM"/>
</dbReference>
<feature type="transmembrane region" description="Helical" evidence="1">
    <location>
        <begin position="70"/>
        <end position="90"/>
    </location>
</feature>
<sequence length="127" mass="13617">MESRNTGISVLYGLGAVFALAIAGSLVFSLLLRFTSIQEASLQYIVTTVSFIALFTGGFITGGKGKHKGWLLGGMTGSSYTLIIFLFQYLGYDSLFSAQQMIYHTCYIVTAMMGGILGVNMSSPGRT</sequence>
<evidence type="ECO:0000313" key="3">
    <source>
        <dbReference type="Proteomes" id="UP000265816"/>
    </source>
</evidence>
<dbReference type="Proteomes" id="UP000265816">
    <property type="component" value="Unassembled WGS sequence"/>
</dbReference>
<feature type="transmembrane region" description="Helical" evidence="1">
    <location>
        <begin position="12"/>
        <end position="32"/>
    </location>
</feature>
<feature type="transmembrane region" description="Helical" evidence="1">
    <location>
        <begin position="44"/>
        <end position="63"/>
    </location>
</feature>
<comment type="caution">
    <text evidence="2">The sequence shown here is derived from an EMBL/GenBank/DDBJ whole genome shotgun (WGS) entry which is preliminary data.</text>
</comment>
<keyword evidence="1" id="KW-0472">Membrane</keyword>
<feature type="transmembrane region" description="Helical" evidence="1">
    <location>
        <begin position="102"/>
        <end position="121"/>
    </location>
</feature>
<keyword evidence="3" id="KW-1185">Reference proteome</keyword>
<dbReference type="OrthoDB" id="2988991at2"/>